<sequence>MFNRQRNGCQGRNVRATGDVLVFPLGAWAGEIANKCYQSFKSNKLEFESQEQEEGQEEERPELSPIMKEGRIEKHKAIERWYRKRQLELKQIGTASTPIDMEESKKQFQETWTYE</sequence>
<organism evidence="2 3">
    <name type="scientific">Plakobranchus ocellatus</name>
    <dbReference type="NCBI Taxonomy" id="259542"/>
    <lineage>
        <taxon>Eukaryota</taxon>
        <taxon>Metazoa</taxon>
        <taxon>Spiralia</taxon>
        <taxon>Lophotrochozoa</taxon>
        <taxon>Mollusca</taxon>
        <taxon>Gastropoda</taxon>
        <taxon>Heterobranchia</taxon>
        <taxon>Euthyneura</taxon>
        <taxon>Panpulmonata</taxon>
        <taxon>Sacoglossa</taxon>
        <taxon>Placobranchoidea</taxon>
        <taxon>Plakobranchidae</taxon>
        <taxon>Plakobranchus</taxon>
    </lineage>
</organism>
<gene>
    <name evidence="2" type="ORF">PoB_002993100</name>
</gene>
<evidence type="ECO:0000313" key="2">
    <source>
        <dbReference type="EMBL" id="GFO03426.1"/>
    </source>
</evidence>
<feature type="compositionally biased region" description="Acidic residues" evidence="1">
    <location>
        <begin position="48"/>
        <end position="60"/>
    </location>
</feature>
<evidence type="ECO:0000313" key="3">
    <source>
        <dbReference type="Proteomes" id="UP000735302"/>
    </source>
</evidence>
<evidence type="ECO:0000256" key="1">
    <source>
        <dbReference type="SAM" id="MobiDB-lite"/>
    </source>
</evidence>
<reference evidence="2 3" key="1">
    <citation type="journal article" date="2021" name="Elife">
        <title>Chloroplast acquisition without the gene transfer in kleptoplastic sea slugs, Plakobranchus ocellatus.</title>
        <authorList>
            <person name="Maeda T."/>
            <person name="Takahashi S."/>
            <person name="Yoshida T."/>
            <person name="Shimamura S."/>
            <person name="Takaki Y."/>
            <person name="Nagai Y."/>
            <person name="Toyoda A."/>
            <person name="Suzuki Y."/>
            <person name="Arimoto A."/>
            <person name="Ishii H."/>
            <person name="Satoh N."/>
            <person name="Nishiyama T."/>
            <person name="Hasebe M."/>
            <person name="Maruyama T."/>
            <person name="Minagawa J."/>
            <person name="Obokata J."/>
            <person name="Shigenobu S."/>
        </authorList>
    </citation>
    <scope>NUCLEOTIDE SEQUENCE [LARGE SCALE GENOMIC DNA]</scope>
</reference>
<dbReference type="AlphaFoldDB" id="A0AAV4A592"/>
<protein>
    <submittedName>
        <fullName evidence="2">Uncharacterized protein</fullName>
    </submittedName>
</protein>
<name>A0AAV4A592_9GAST</name>
<dbReference type="Proteomes" id="UP000735302">
    <property type="component" value="Unassembled WGS sequence"/>
</dbReference>
<keyword evidence="3" id="KW-1185">Reference proteome</keyword>
<feature type="region of interest" description="Disordered" evidence="1">
    <location>
        <begin position="47"/>
        <end position="69"/>
    </location>
</feature>
<feature type="region of interest" description="Disordered" evidence="1">
    <location>
        <begin position="95"/>
        <end position="115"/>
    </location>
</feature>
<comment type="caution">
    <text evidence="2">The sequence shown here is derived from an EMBL/GenBank/DDBJ whole genome shotgun (WGS) entry which is preliminary data.</text>
</comment>
<accession>A0AAV4A592</accession>
<proteinExistence type="predicted"/>
<dbReference type="EMBL" id="BLXT01003725">
    <property type="protein sequence ID" value="GFO03426.1"/>
    <property type="molecule type" value="Genomic_DNA"/>
</dbReference>